<evidence type="ECO:0000313" key="9">
    <source>
        <dbReference type="EMBL" id="KJE89587.1"/>
    </source>
</evidence>
<organism evidence="9 10">
    <name type="scientific">Capsaspora owczarzaki (strain ATCC 30864)</name>
    <dbReference type="NCBI Taxonomy" id="595528"/>
    <lineage>
        <taxon>Eukaryota</taxon>
        <taxon>Filasterea</taxon>
        <taxon>Capsaspora</taxon>
    </lineage>
</organism>
<dbReference type="PhylomeDB" id="A0A0D2VI34"/>
<evidence type="ECO:0000256" key="7">
    <source>
        <dbReference type="SAM" id="MobiDB-lite"/>
    </source>
</evidence>
<dbReference type="InterPro" id="IPR032198">
    <property type="entry name" value="E2F_CC-MB"/>
</dbReference>
<protein>
    <recommendedName>
        <fullName evidence="8">E2F/DP family winged-helix DNA-binding domain-containing protein</fullName>
    </recommendedName>
</protein>
<dbReference type="OrthoDB" id="1743261at2759"/>
<dbReference type="Gene3D" id="6.10.250.540">
    <property type="match status" value="1"/>
</dbReference>
<feature type="compositionally biased region" description="Basic and acidic residues" evidence="7">
    <location>
        <begin position="18"/>
        <end position="29"/>
    </location>
</feature>
<dbReference type="GO" id="GO:0090575">
    <property type="term" value="C:RNA polymerase II transcription regulator complex"/>
    <property type="evidence" value="ECO:0007669"/>
    <property type="project" value="TreeGrafter"/>
</dbReference>
<dbReference type="InterPro" id="IPR015633">
    <property type="entry name" value="E2F"/>
</dbReference>
<evidence type="ECO:0000256" key="2">
    <source>
        <dbReference type="ARBA" id="ARBA00023015"/>
    </source>
</evidence>
<keyword evidence="4 5" id="KW-0804">Transcription</keyword>
<evidence type="ECO:0000256" key="3">
    <source>
        <dbReference type="ARBA" id="ARBA00023125"/>
    </source>
</evidence>
<dbReference type="PANTHER" id="PTHR12081">
    <property type="entry name" value="TRANSCRIPTION FACTOR E2F"/>
    <property type="match status" value="1"/>
</dbReference>
<evidence type="ECO:0000256" key="5">
    <source>
        <dbReference type="RuleBase" id="RU003796"/>
    </source>
</evidence>
<dbReference type="SMART" id="SM01372">
    <property type="entry name" value="E2F_TDP"/>
    <property type="match status" value="1"/>
</dbReference>
<keyword evidence="5" id="KW-0539">Nucleus</keyword>
<feature type="compositionally biased region" description="Low complexity" evidence="7">
    <location>
        <begin position="348"/>
        <end position="361"/>
    </location>
</feature>
<keyword evidence="2 5" id="KW-0805">Transcription regulation</keyword>
<dbReference type="Pfam" id="PF02319">
    <property type="entry name" value="WHD_E2F_TDP"/>
    <property type="match status" value="1"/>
</dbReference>
<feature type="compositionally biased region" description="Low complexity" evidence="7">
    <location>
        <begin position="63"/>
        <end position="83"/>
    </location>
</feature>
<keyword evidence="6" id="KW-0175">Coiled coil</keyword>
<dbReference type="InterPro" id="IPR036388">
    <property type="entry name" value="WH-like_DNA-bd_sf"/>
</dbReference>
<dbReference type="PANTHER" id="PTHR12081:SF18">
    <property type="entry name" value="TRANSCRIPTION FACTOR E2F2-RELATED"/>
    <property type="match status" value="1"/>
</dbReference>
<comment type="subcellular location">
    <subcellularLocation>
        <location evidence="5">Nucleus</location>
    </subcellularLocation>
</comment>
<dbReference type="STRING" id="595528.A0A0D2VI34"/>
<name>A0A0D2VI34_CAPO3</name>
<dbReference type="InterPro" id="IPR036390">
    <property type="entry name" value="WH_DNA-bd_sf"/>
</dbReference>
<dbReference type="CDD" id="cd14660">
    <property type="entry name" value="E2F_DD"/>
    <property type="match status" value="1"/>
</dbReference>
<comment type="similarity">
    <text evidence="1 5">Belongs to the E2F/DP family.</text>
</comment>
<dbReference type="EMBL" id="KE346360">
    <property type="protein sequence ID" value="KJE89587.1"/>
    <property type="molecule type" value="Genomic_DNA"/>
</dbReference>
<dbReference type="GO" id="GO:0000981">
    <property type="term" value="F:DNA-binding transcription factor activity, RNA polymerase II-specific"/>
    <property type="evidence" value="ECO:0007669"/>
    <property type="project" value="TreeGrafter"/>
</dbReference>
<evidence type="ECO:0000256" key="4">
    <source>
        <dbReference type="ARBA" id="ARBA00023163"/>
    </source>
</evidence>
<dbReference type="InterPro" id="IPR037241">
    <property type="entry name" value="E2F-DP_heterodim"/>
</dbReference>
<dbReference type="SUPFAM" id="SSF46785">
    <property type="entry name" value="Winged helix' DNA-binding domain"/>
    <property type="match status" value="1"/>
</dbReference>
<keyword evidence="3 5" id="KW-0238">DNA-binding</keyword>
<accession>A0A0D2VI34</accession>
<feature type="region of interest" description="Disordered" evidence="7">
    <location>
        <begin position="1"/>
        <end position="110"/>
    </location>
</feature>
<dbReference type="Gene3D" id="1.10.10.10">
    <property type="entry name" value="Winged helix-like DNA-binding domain superfamily/Winged helix DNA-binding domain"/>
    <property type="match status" value="1"/>
</dbReference>
<proteinExistence type="inferred from homology"/>
<reference evidence="10" key="1">
    <citation type="submission" date="2011-02" db="EMBL/GenBank/DDBJ databases">
        <title>The Genome Sequence of Capsaspora owczarzaki ATCC 30864.</title>
        <authorList>
            <person name="Russ C."/>
            <person name="Cuomo C."/>
            <person name="Burger G."/>
            <person name="Gray M.W."/>
            <person name="Holland P.W.H."/>
            <person name="King N."/>
            <person name="Lang F.B.F."/>
            <person name="Roger A.J."/>
            <person name="Ruiz-Trillo I."/>
            <person name="Young S.K."/>
            <person name="Zeng Q."/>
            <person name="Gargeya S."/>
            <person name="Alvarado L."/>
            <person name="Berlin A."/>
            <person name="Chapman S.B."/>
            <person name="Chen Z."/>
            <person name="Freedman E."/>
            <person name="Gellesch M."/>
            <person name="Goldberg J."/>
            <person name="Griggs A."/>
            <person name="Gujja S."/>
            <person name="Heilman E."/>
            <person name="Heiman D."/>
            <person name="Howarth C."/>
            <person name="Mehta T."/>
            <person name="Neiman D."/>
            <person name="Pearson M."/>
            <person name="Roberts A."/>
            <person name="Saif S."/>
            <person name="Shea T."/>
            <person name="Shenoy N."/>
            <person name="Sisk P."/>
            <person name="Stolte C."/>
            <person name="Sykes S."/>
            <person name="White J."/>
            <person name="Yandava C."/>
            <person name="Haas B."/>
            <person name="Nusbaum C."/>
            <person name="Birren B."/>
        </authorList>
    </citation>
    <scope>NUCLEOTIDE SEQUENCE</scope>
    <source>
        <strain evidence="10">ATCC 30864</strain>
    </source>
</reference>
<dbReference type="FunFam" id="1.10.10.10:FF:000008">
    <property type="entry name" value="E2F transcription factor 1"/>
    <property type="match status" value="1"/>
</dbReference>
<evidence type="ECO:0000259" key="8">
    <source>
        <dbReference type="SMART" id="SM01372"/>
    </source>
</evidence>
<evidence type="ECO:0000256" key="6">
    <source>
        <dbReference type="SAM" id="Coils"/>
    </source>
</evidence>
<dbReference type="GO" id="GO:0000978">
    <property type="term" value="F:RNA polymerase II cis-regulatory region sequence-specific DNA binding"/>
    <property type="evidence" value="ECO:0007669"/>
    <property type="project" value="InterPro"/>
</dbReference>
<feature type="region of interest" description="Disordered" evidence="7">
    <location>
        <begin position="334"/>
        <end position="414"/>
    </location>
</feature>
<dbReference type="AlphaFoldDB" id="A0A0D2VI34"/>
<keyword evidence="10" id="KW-1185">Reference proteome</keyword>
<gene>
    <name evidence="9" type="ORF">CAOG_001030</name>
</gene>
<sequence>MSNQSSHPPPGVHVNAKRRLDLQEGEPERSQGASSPGRDYMRQTHVGSPAAAASPRTPSHHGGLASPVSAALAAAGSPSRVAADSTPKSARRKIGRDSPTEDFDGPTSGRFDTSLGILTRKFVDLMTNAPGGVLDLNVAANMLGVQKRRIYDITNVLEGIGLLEKRSKNNIQWKGSSSSGNSDAMSAQADQLREDIAALEAQDKALEDHMRLMQDNLRRLASQEHNVQLAYVTHEDIRNIESFRNKTLIAVKAPQGTRLEVPDPDMVGAKQYFAHFDQELTSAASPLFLSFFLSISQGMAAGQRRYQILLKSNDGQIDVFLVSRNHDVVPDDDTQAMVSESSAPPPTSSSAAPKSSSSAPAQKHEPAFGVAAPTAFNSPRGNRTRGASGASSSSAAAPPATNGTHADAAVDKASSEAADAASAADLMPMLDTERAAASWDDDNFDAQATQQLGDALIRTPFGFDGLIPINPTGFSTDDYLFNLDESEGISNLYDFGAFDDINEP</sequence>
<evidence type="ECO:0000313" key="10">
    <source>
        <dbReference type="Proteomes" id="UP000008743"/>
    </source>
</evidence>
<dbReference type="InterPro" id="IPR003316">
    <property type="entry name" value="E2F_WHTH_DNA-bd_dom"/>
</dbReference>
<dbReference type="Proteomes" id="UP000008743">
    <property type="component" value="Unassembled WGS sequence"/>
</dbReference>
<dbReference type="SUPFAM" id="SSF144074">
    <property type="entry name" value="E2F-DP heterodimerization region"/>
    <property type="match status" value="1"/>
</dbReference>
<feature type="compositionally biased region" description="Low complexity" evidence="7">
    <location>
        <begin position="386"/>
        <end position="400"/>
    </location>
</feature>
<feature type="domain" description="E2F/DP family winged-helix DNA-binding" evidence="8">
    <location>
        <begin position="110"/>
        <end position="175"/>
    </location>
</feature>
<dbReference type="GO" id="GO:0046983">
    <property type="term" value="F:protein dimerization activity"/>
    <property type="evidence" value="ECO:0007669"/>
    <property type="project" value="InterPro"/>
</dbReference>
<evidence type="ECO:0000256" key="1">
    <source>
        <dbReference type="ARBA" id="ARBA00010940"/>
    </source>
</evidence>
<feature type="coiled-coil region" evidence="6">
    <location>
        <begin position="182"/>
        <end position="216"/>
    </location>
</feature>
<dbReference type="InParanoid" id="A0A0D2VI34"/>
<dbReference type="Pfam" id="PF16421">
    <property type="entry name" value="E2F_CC-MB"/>
    <property type="match status" value="1"/>
</dbReference>